<name>A0ABW4ISF0_9ACTN</name>
<dbReference type="InterPro" id="IPR015083">
    <property type="entry name" value="NorB/c/GfsB-D-like_docking"/>
</dbReference>
<dbReference type="PANTHER" id="PTHR43775">
    <property type="entry name" value="FATTY ACID SYNTHASE"/>
    <property type="match status" value="1"/>
</dbReference>
<accession>A0ABW4ISF0</accession>
<comment type="caution">
    <text evidence="6">The sequence shown here is derived from an EMBL/GenBank/DDBJ whole genome shotgun (WGS) entry which is preliminary data.</text>
</comment>
<dbReference type="Pfam" id="PF08990">
    <property type="entry name" value="Docking"/>
    <property type="match status" value="1"/>
</dbReference>
<feature type="non-terminal residue" evidence="6">
    <location>
        <position position="372"/>
    </location>
</feature>
<dbReference type="InterPro" id="IPR014030">
    <property type="entry name" value="Ketoacyl_synth_N"/>
</dbReference>
<feature type="domain" description="Ketosynthase family 3 (KS3)" evidence="5">
    <location>
        <begin position="33"/>
        <end position="372"/>
    </location>
</feature>
<dbReference type="InterPro" id="IPR014031">
    <property type="entry name" value="Ketoacyl_synth_C"/>
</dbReference>
<dbReference type="Pfam" id="PF00109">
    <property type="entry name" value="ketoacyl-synt"/>
    <property type="match status" value="1"/>
</dbReference>
<sequence>MENDEKLLSYFKKVTADLYQTRHRLEELENKNREPVAIIGMACRYPGGVRSPEDLWQLVADGTDAVGDFPTGRGWDLDTLFDPDPDRQGRSYVREGGFLHDADEFDPAFFGMSPREALAVDVQQRLLLQIAWEAFERAGIVPQSVKDTPVGVYAGLMYGDYGSRIRDIPDGFEGYLLHGSAGSVASGRIAYTFGLEGPAVTVDTACSSSLVALHLAVQALRAGECSLALAGGVTVMATPGPFIEFSRQRGLSSDGRCKSFSATADGAGWGEGAGLLLLERLSEARRNGHRVLAVLNGSAVNQDGASNGFTAPNGPSQQRVIRDALASAGLTPSDVDAVEAHGTGTPLGDPIEAEALLAAYGQGREVGRPLWL</sequence>
<keyword evidence="3" id="KW-0511">Multifunctional enzyme</keyword>
<dbReference type="RefSeq" id="WP_381082564.1">
    <property type="nucleotide sequence ID" value="NZ_JBHUDX010000035.1"/>
</dbReference>
<comment type="cofactor">
    <cofactor evidence="1">
        <name>pantetheine 4'-phosphate</name>
        <dbReference type="ChEBI" id="CHEBI:47942"/>
    </cofactor>
</comment>
<evidence type="ECO:0000256" key="2">
    <source>
        <dbReference type="ARBA" id="ARBA00022679"/>
    </source>
</evidence>
<evidence type="ECO:0000256" key="4">
    <source>
        <dbReference type="ARBA" id="ARBA00023315"/>
    </source>
</evidence>
<dbReference type="InterPro" id="IPR016039">
    <property type="entry name" value="Thiolase-like"/>
</dbReference>
<dbReference type="InterPro" id="IPR018201">
    <property type="entry name" value="Ketoacyl_synth_AS"/>
</dbReference>
<dbReference type="InterPro" id="IPR050091">
    <property type="entry name" value="PKS_NRPS_Biosynth_Enz"/>
</dbReference>
<evidence type="ECO:0000256" key="1">
    <source>
        <dbReference type="ARBA" id="ARBA00001957"/>
    </source>
</evidence>
<dbReference type="PANTHER" id="PTHR43775:SF51">
    <property type="entry name" value="INACTIVE PHENOLPHTHIOCEROL SYNTHESIS POLYKETIDE SYNTHASE TYPE I PKS1-RELATED"/>
    <property type="match status" value="1"/>
</dbReference>
<gene>
    <name evidence="6" type="ORF">ACFSL4_14720</name>
</gene>
<evidence type="ECO:0000259" key="5">
    <source>
        <dbReference type="PROSITE" id="PS52004"/>
    </source>
</evidence>
<dbReference type="PROSITE" id="PS00606">
    <property type="entry name" value="KS3_1"/>
    <property type="match status" value="1"/>
</dbReference>
<dbReference type="PROSITE" id="PS52004">
    <property type="entry name" value="KS3_2"/>
    <property type="match status" value="1"/>
</dbReference>
<organism evidence="6 7">
    <name type="scientific">Streptomyces caeni</name>
    <dbReference type="NCBI Taxonomy" id="2307231"/>
    <lineage>
        <taxon>Bacteria</taxon>
        <taxon>Bacillati</taxon>
        <taxon>Actinomycetota</taxon>
        <taxon>Actinomycetes</taxon>
        <taxon>Kitasatosporales</taxon>
        <taxon>Streptomycetaceae</taxon>
        <taxon>Streptomyces</taxon>
    </lineage>
</organism>
<keyword evidence="4" id="KW-0012">Acyltransferase</keyword>
<dbReference type="Pfam" id="PF02801">
    <property type="entry name" value="Ketoacyl-synt_C"/>
    <property type="match status" value="1"/>
</dbReference>
<evidence type="ECO:0000313" key="6">
    <source>
        <dbReference type="EMBL" id="MFD1659426.1"/>
    </source>
</evidence>
<protein>
    <submittedName>
        <fullName evidence="6">Beta-ketoacyl synthase N-terminal-like domain-containing protein</fullName>
    </submittedName>
</protein>
<dbReference type="EMBL" id="JBHUDX010000035">
    <property type="protein sequence ID" value="MFD1659426.1"/>
    <property type="molecule type" value="Genomic_DNA"/>
</dbReference>
<keyword evidence="2" id="KW-0808">Transferase</keyword>
<dbReference type="Proteomes" id="UP001597261">
    <property type="component" value="Unassembled WGS sequence"/>
</dbReference>
<reference evidence="7" key="1">
    <citation type="journal article" date="2019" name="Int. J. Syst. Evol. Microbiol.">
        <title>The Global Catalogue of Microorganisms (GCM) 10K type strain sequencing project: providing services to taxonomists for standard genome sequencing and annotation.</title>
        <authorList>
            <consortium name="The Broad Institute Genomics Platform"/>
            <consortium name="The Broad Institute Genome Sequencing Center for Infectious Disease"/>
            <person name="Wu L."/>
            <person name="Ma J."/>
        </authorList>
    </citation>
    <scope>NUCLEOTIDE SEQUENCE [LARGE SCALE GENOMIC DNA]</scope>
    <source>
        <strain evidence="7">CGMCC 1.12470</strain>
    </source>
</reference>
<dbReference type="SMART" id="SM00825">
    <property type="entry name" value="PKS_KS"/>
    <property type="match status" value="1"/>
</dbReference>
<keyword evidence="7" id="KW-1185">Reference proteome</keyword>
<dbReference type="SUPFAM" id="SSF53901">
    <property type="entry name" value="Thiolase-like"/>
    <property type="match status" value="1"/>
</dbReference>
<evidence type="ECO:0000256" key="3">
    <source>
        <dbReference type="ARBA" id="ARBA00023268"/>
    </source>
</evidence>
<dbReference type="CDD" id="cd00833">
    <property type="entry name" value="PKS"/>
    <property type="match status" value="1"/>
</dbReference>
<proteinExistence type="predicted"/>
<evidence type="ECO:0000313" key="7">
    <source>
        <dbReference type="Proteomes" id="UP001597261"/>
    </source>
</evidence>
<dbReference type="InterPro" id="IPR020841">
    <property type="entry name" value="PKS_Beta-ketoAc_synthase_dom"/>
</dbReference>
<dbReference type="Gene3D" id="3.40.47.10">
    <property type="match status" value="1"/>
</dbReference>